<evidence type="ECO:0000256" key="4">
    <source>
        <dbReference type="ARBA" id="ARBA00023136"/>
    </source>
</evidence>
<reference evidence="6" key="1">
    <citation type="submission" date="2013-07" db="EMBL/GenBank/DDBJ databases">
        <authorList>
            <consortium name="The Broad Institute Genome Sequencing Platform"/>
            <person name="Cuomo C."/>
            <person name="Litvintseva A."/>
            <person name="Chen Y."/>
            <person name="Heitman J."/>
            <person name="Sun S."/>
            <person name="Springer D."/>
            <person name="Dromer F."/>
            <person name="Young S.K."/>
            <person name="Zeng Q."/>
            <person name="Gargeya S."/>
            <person name="Fitzgerald M."/>
            <person name="Abouelleil A."/>
            <person name="Alvarado L."/>
            <person name="Berlin A.M."/>
            <person name="Chapman S.B."/>
            <person name="Dewar J."/>
            <person name="Goldberg J."/>
            <person name="Griggs A."/>
            <person name="Gujja S."/>
            <person name="Hansen M."/>
            <person name="Howarth C."/>
            <person name="Imamovic A."/>
            <person name="Larimer J."/>
            <person name="McCowan C."/>
            <person name="Murphy C."/>
            <person name="Pearson M."/>
            <person name="Priest M."/>
            <person name="Roberts A."/>
            <person name="Saif S."/>
            <person name="Shea T."/>
            <person name="Sykes S."/>
            <person name="Wortman J."/>
            <person name="Nusbaum C."/>
            <person name="Birren B."/>
        </authorList>
    </citation>
    <scope>NUCLEOTIDE SEQUENCE</scope>
    <source>
        <strain evidence="6">CBS 10117</strain>
    </source>
</reference>
<proteinExistence type="predicted"/>
<dbReference type="PANTHER" id="PTHR31465">
    <property type="entry name" value="PROTEIN RTA1-RELATED"/>
    <property type="match status" value="1"/>
</dbReference>
<accession>A0AAJ8MC66</accession>
<keyword evidence="3 5" id="KW-1133">Transmembrane helix</keyword>
<dbReference type="AlphaFoldDB" id="A0AAJ8MC66"/>
<feature type="transmembrane region" description="Helical" evidence="5">
    <location>
        <begin position="154"/>
        <end position="181"/>
    </location>
</feature>
<dbReference type="GO" id="GO:0016020">
    <property type="term" value="C:membrane"/>
    <property type="evidence" value="ECO:0007669"/>
    <property type="project" value="UniProtKB-SubCell"/>
</dbReference>
<dbReference type="Pfam" id="PF04479">
    <property type="entry name" value="RTA1"/>
    <property type="match status" value="1"/>
</dbReference>
<protein>
    <submittedName>
        <fullName evidence="6">Uncharacterized protein</fullName>
    </submittedName>
</protein>
<dbReference type="EMBL" id="CP144530">
    <property type="protein sequence ID" value="WWC57976.1"/>
    <property type="molecule type" value="Genomic_DNA"/>
</dbReference>
<feature type="transmembrane region" description="Helical" evidence="5">
    <location>
        <begin position="48"/>
        <end position="67"/>
    </location>
</feature>
<evidence type="ECO:0000256" key="2">
    <source>
        <dbReference type="ARBA" id="ARBA00022692"/>
    </source>
</evidence>
<evidence type="ECO:0000313" key="7">
    <source>
        <dbReference type="Proteomes" id="UP000078595"/>
    </source>
</evidence>
<keyword evidence="7" id="KW-1185">Reference proteome</keyword>
<name>A0AAJ8MC66_9TREE</name>
<dbReference type="KEGG" id="kdj:28964210"/>
<dbReference type="PANTHER" id="PTHR31465:SF1">
    <property type="entry name" value="PROTEIN RTA1-RELATED"/>
    <property type="match status" value="1"/>
</dbReference>
<gene>
    <name evidence="6" type="ORF">I303_100511</name>
</gene>
<dbReference type="RefSeq" id="XP_018266536.2">
    <property type="nucleotide sequence ID" value="XM_018403882.2"/>
</dbReference>
<dbReference type="Proteomes" id="UP000078595">
    <property type="component" value="Chromosome 1"/>
</dbReference>
<feature type="transmembrane region" description="Helical" evidence="5">
    <location>
        <begin position="20"/>
        <end position="41"/>
    </location>
</feature>
<evidence type="ECO:0000256" key="3">
    <source>
        <dbReference type="ARBA" id="ARBA00022989"/>
    </source>
</evidence>
<organism evidence="6 7">
    <name type="scientific">Kwoniella dejecticola CBS 10117</name>
    <dbReference type="NCBI Taxonomy" id="1296121"/>
    <lineage>
        <taxon>Eukaryota</taxon>
        <taxon>Fungi</taxon>
        <taxon>Dikarya</taxon>
        <taxon>Basidiomycota</taxon>
        <taxon>Agaricomycotina</taxon>
        <taxon>Tremellomycetes</taxon>
        <taxon>Tremellales</taxon>
        <taxon>Cryptococcaceae</taxon>
        <taxon>Kwoniella</taxon>
    </lineage>
</organism>
<feature type="transmembrane region" description="Helical" evidence="5">
    <location>
        <begin position="79"/>
        <end position="100"/>
    </location>
</feature>
<comment type="subcellular location">
    <subcellularLocation>
        <location evidence="1">Membrane</location>
        <topology evidence="1">Multi-pass membrane protein</topology>
    </subcellularLocation>
</comment>
<evidence type="ECO:0000256" key="1">
    <source>
        <dbReference type="ARBA" id="ARBA00004141"/>
    </source>
</evidence>
<feature type="transmembrane region" description="Helical" evidence="5">
    <location>
        <begin position="211"/>
        <end position="232"/>
    </location>
</feature>
<evidence type="ECO:0000313" key="6">
    <source>
        <dbReference type="EMBL" id="WWC57976.1"/>
    </source>
</evidence>
<keyword evidence="2 5" id="KW-0812">Transmembrane</keyword>
<reference evidence="6" key="2">
    <citation type="submission" date="2024-02" db="EMBL/GenBank/DDBJ databases">
        <title>Comparative genomics of Cryptococcus and Kwoniella reveals pathogenesis evolution and contrasting modes of karyotype evolution via chromosome fusion or intercentromeric recombination.</title>
        <authorList>
            <person name="Coelho M.A."/>
            <person name="David-Palma M."/>
            <person name="Shea T."/>
            <person name="Bowers K."/>
            <person name="McGinley-Smith S."/>
            <person name="Mohammad A.W."/>
            <person name="Gnirke A."/>
            <person name="Yurkov A.M."/>
            <person name="Nowrousian M."/>
            <person name="Sun S."/>
            <person name="Cuomo C.A."/>
            <person name="Heitman J."/>
        </authorList>
    </citation>
    <scope>NUCLEOTIDE SEQUENCE</scope>
    <source>
        <strain evidence="6">CBS 10117</strain>
    </source>
</reference>
<dbReference type="InterPro" id="IPR007568">
    <property type="entry name" value="RTA1"/>
</dbReference>
<keyword evidence="4 5" id="KW-0472">Membrane</keyword>
<dbReference type="GeneID" id="28964210"/>
<feature type="transmembrane region" description="Helical" evidence="5">
    <location>
        <begin position="121"/>
        <end position="142"/>
    </location>
</feature>
<evidence type="ECO:0000256" key="5">
    <source>
        <dbReference type="SAM" id="Phobius"/>
    </source>
</evidence>
<sequence>MSTVAADGTRLITGYVPKLGLTYAGIVCYGILAVAFWARFFAHGRQKYMLTLCIGTTTMAMGFGVRIKMTSQPDSLGVYVGTTLLTLLSPCAFLANDYIILPRLARWLDAEEQLFMPASRVVKTFVWSDVVTFLLQAAGGGMSAMQSEGSQKAGLYIALVGLVIQCVSFMLFISLASIWGYRVRRTSKWTSKPTNSQGFTVTLRRMEDWRIILYAVLWTGLGIMIRCIFRVIEYAEGFDGNLRTTEWAFYVLDALPLFLAISVWAFVWPPTILKEHNEYFGANTRIDSMGSENATAQYPLTSRVSPGWTNYDGKQQA</sequence>
<feature type="transmembrane region" description="Helical" evidence="5">
    <location>
        <begin position="247"/>
        <end position="267"/>
    </location>
</feature>